<dbReference type="KEGG" id="foc:113216513"/>
<dbReference type="PROSITE" id="PS51053">
    <property type="entry name" value="SERTA"/>
    <property type="match status" value="1"/>
</dbReference>
<name>A0A9C6U168_FRAOC</name>
<evidence type="ECO:0000313" key="4">
    <source>
        <dbReference type="RefSeq" id="XP_052123411.1"/>
    </source>
</evidence>
<keyword evidence="3" id="KW-1185">Reference proteome</keyword>
<proteinExistence type="predicted"/>
<organism evidence="3 4">
    <name type="scientific">Frankliniella occidentalis</name>
    <name type="common">Western flower thrips</name>
    <name type="synonym">Euthrips occidentalis</name>
    <dbReference type="NCBI Taxonomy" id="133901"/>
    <lineage>
        <taxon>Eukaryota</taxon>
        <taxon>Metazoa</taxon>
        <taxon>Ecdysozoa</taxon>
        <taxon>Arthropoda</taxon>
        <taxon>Hexapoda</taxon>
        <taxon>Insecta</taxon>
        <taxon>Pterygota</taxon>
        <taxon>Neoptera</taxon>
        <taxon>Paraneoptera</taxon>
        <taxon>Thysanoptera</taxon>
        <taxon>Terebrantia</taxon>
        <taxon>Thripoidea</taxon>
        <taxon>Thripidae</taxon>
        <taxon>Frankliniella</taxon>
    </lineage>
</organism>
<dbReference type="GO" id="GO:0005634">
    <property type="term" value="C:nucleus"/>
    <property type="evidence" value="ECO:0007669"/>
    <property type="project" value="TreeGrafter"/>
</dbReference>
<reference evidence="4" key="1">
    <citation type="submission" date="2025-08" db="UniProtKB">
        <authorList>
            <consortium name="RefSeq"/>
        </authorList>
    </citation>
    <scope>IDENTIFICATION</scope>
    <source>
        <tissue evidence="4">Whole organism</tissue>
    </source>
</reference>
<sequence length="328" mass="35496">MREAVTVAARPTMISAKYRLKEERRRMLKMSVNKLRRIEDPESSLRRSVLINNTVRRLQREQREARNPPLPSPDALFADLDEPAVAAPIAANVTVTATATTTTTTSATPAASAPEPATPNLVLEELEDVLSQFYMPPTPRMITSIDEDDARSDDGEDAVDAAKRGSSPPRCPVPSKRPRLDRLDRTDADDEGRALALALADPTNTLEDFKDEVYLRTKPRVPLANTNTPLPCEDLRADHCGRRYTHTGHDRENIAPGPLMGTLGLGIMGADDQGLGAALGAAASPAASLQLQHSLQHSLQPYSCSQAHGQAQQAGGLVFHGLMATMES</sequence>
<dbReference type="InterPro" id="IPR052262">
    <property type="entry name" value="E2F-SERTA_domain_protein"/>
</dbReference>
<dbReference type="Pfam" id="PF06031">
    <property type="entry name" value="SERTA"/>
    <property type="match status" value="1"/>
</dbReference>
<dbReference type="InterPro" id="IPR009263">
    <property type="entry name" value="SERTA_dom"/>
</dbReference>
<dbReference type="Proteomes" id="UP000504606">
    <property type="component" value="Unplaced"/>
</dbReference>
<evidence type="ECO:0000256" key="1">
    <source>
        <dbReference type="SAM" id="MobiDB-lite"/>
    </source>
</evidence>
<evidence type="ECO:0000313" key="3">
    <source>
        <dbReference type="Proteomes" id="UP000504606"/>
    </source>
</evidence>
<dbReference type="GeneID" id="113216513"/>
<dbReference type="RefSeq" id="XP_052123411.1">
    <property type="nucleotide sequence ID" value="XM_052267451.1"/>
</dbReference>
<feature type="region of interest" description="Disordered" evidence="1">
    <location>
        <begin position="138"/>
        <end position="187"/>
    </location>
</feature>
<gene>
    <name evidence="4" type="primary">LOC113216513</name>
</gene>
<dbReference type="OrthoDB" id="5976204at2759"/>
<feature type="compositionally biased region" description="Acidic residues" evidence="1">
    <location>
        <begin position="145"/>
        <end position="159"/>
    </location>
</feature>
<accession>A0A9C6U168</accession>
<evidence type="ECO:0000259" key="2">
    <source>
        <dbReference type="PROSITE" id="PS51053"/>
    </source>
</evidence>
<protein>
    <submittedName>
        <fullName evidence="4">Uncharacterized protein LOC113216513</fullName>
    </submittedName>
</protein>
<dbReference type="PANTHER" id="PTHR16277">
    <property type="entry name" value="CELL DIVISION CYCLE ASSOCIATED PROTEIN 4/SERTA DOMAIN-CONTAINING PROTEIN 2"/>
    <property type="match status" value="1"/>
</dbReference>
<dbReference type="PANTHER" id="PTHR16277:SF7">
    <property type="entry name" value="RE12330P"/>
    <property type="match status" value="1"/>
</dbReference>
<dbReference type="AlphaFoldDB" id="A0A9C6U168"/>
<feature type="domain" description="SERTA" evidence="2">
    <location>
        <begin position="20"/>
        <end position="66"/>
    </location>
</feature>